<accession>A0A444URD7</accession>
<comment type="caution">
    <text evidence="1">The sequence shown here is derived from an EMBL/GenBank/DDBJ whole genome shotgun (WGS) entry which is preliminary data.</text>
</comment>
<dbReference type="EMBL" id="SCEB01014100">
    <property type="protein sequence ID" value="RXM90718.1"/>
    <property type="molecule type" value="Genomic_DNA"/>
</dbReference>
<dbReference type="Proteomes" id="UP000289886">
    <property type="component" value="Unassembled WGS sequence"/>
</dbReference>
<reference evidence="1 2" key="1">
    <citation type="submission" date="2019-01" db="EMBL/GenBank/DDBJ databases">
        <title>Draft Genome and Complete Hox-Cluster Characterization of the Sterlet Sturgeon (Acipenser ruthenus).</title>
        <authorList>
            <person name="Wei Q."/>
        </authorList>
    </citation>
    <scope>NUCLEOTIDE SEQUENCE [LARGE SCALE GENOMIC DNA]</scope>
    <source>
        <strain evidence="1">WHYD16114868_AA</strain>
        <tissue evidence="1">Blood</tissue>
    </source>
</reference>
<protein>
    <submittedName>
        <fullName evidence="1">Uncharacterized protein</fullName>
    </submittedName>
</protein>
<name>A0A444URD7_ACIRT</name>
<sequence>MDVRESRQLQKREHQIDIIDFLHENTVPALKEKISKSRGNNKEGVRDSYKCHKTFNFSDIFYESDTDLEIEESDQET</sequence>
<gene>
    <name evidence="1" type="ORF">EOD39_21917</name>
</gene>
<proteinExistence type="predicted"/>
<organism evidence="1 2">
    <name type="scientific">Acipenser ruthenus</name>
    <name type="common">Sterlet sturgeon</name>
    <dbReference type="NCBI Taxonomy" id="7906"/>
    <lineage>
        <taxon>Eukaryota</taxon>
        <taxon>Metazoa</taxon>
        <taxon>Chordata</taxon>
        <taxon>Craniata</taxon>
        <taxon>Vertebrata</taxon>
        <taxon>Euteleostomi</taxon>
        <taxon>Actinopterygii</taxon>
        <taxon>Chondrostei</taxon>
        <taxon>Acipenseriformes</taxon>
        <taxon>Acipenseridae</taxon>
        <taxon>Acipenser</taxon>
    </lineage>
</organism>
<evidence type="ECO:0000313" key="1">
    <source>
        <dbReference type="EMBL" id="RXM90718.1"/>
    </source>
</evidence>
<dbReference type="AlphaFoldDB" id="A0A444URD7"/>
<keyword evidence="2" id="KW-1185">Reference proteome</keyword>
<evidence type="ECO:0000313" key="2">
    <source>
        <dbReference type="Proteomes" id="UP000289886"/>
    </source>
</evidence>